<evidence type="ECO:0000313" key="2">
    <source>
        <dbReference type="Proteomes" id="UP000789706"/>
    </source>
</evidence>
<evidence type="ECO:0000313" key="1">
    <source>
        <dbReference type="EMBL" id="CAG8567773.1"/>
    </source>
</evidence>
<proteinExistence type="predicted"/>
<accession>A0A9N9FXW5</accession>
<protein>
    <submittedName>
        <fullName evidence="1">3102_t:CDS:1</fullName>
    </submittedName>
</protein>
<comment type="caution">
    <text evidence="1">The sequence shown here is derived from an EMBL/GenBank/DDBJ whole genome shotgun (WGS) entry which is preliminary data.</text>
</comment>
<keyword evidence="2" id="KW-1185">Reference proteome</keyword>
<dbReference type="OrthoDB" id="2334883at2759"/>
<dbReference type="Proteomes" id="UP000789706">
    <property type="component" value="Unassembled WGS sequence"/>
</dbReference>
<dbReference type="AlphaFoldDB" id="A0A9N9FXW5"/>
<reference evidence="1" key="1">
    <citation type="submission" date="2021-06" db="EMBL/GenBank/DDBJ databases">
        <authorList>
            <person name="Kallberg Y."/>
            <person name="Tangrot J."/>
            <person name="Rosling A."/>
        </authorList>
    </citation>
    <scope>NUCLEOTIDE SEQUENCE</scope>
    <source>
        <strain evidence="1">AZ414A</strain>
    </source>
</reference>
<dbReference type="EMBL" id="CAJVPK010001051">
    <property type="protein sequence ID" value="CAG8567773.1"/>
    <property type="molecule type" value="Genomic_DNA"/>
</dbReference>
<name>A0A9N9FXW5_9GLOM</name>
<gene>
    <name evidence="1" type="ORF">DEBURN_LOCUS7920</name>
</gene>
<organism evidence="1 2">
    <name type="scientific">Diversispora eburnea</name>
    <dbReference type="NCBI Taxonomy" id="1213867"/>
    <lineage>
        <taxon>Eukaryota</taxon>
        <taxon>Fungi</taxon>
        <taxon>Fungi incertae sedis</taxon>
        <taxon>Mucoromycota</taxon>
        <taxon>Glomeromycotina</taxon>
        <taxon>Glomeromycetes</taxon>
        <taxon>Diversisporales</taxon>
        <taxon>Diversisporaceae</taxon>
        <taxon>Diversispora</taxon>
    </lineage>
</organism>
<sequence length="85" mass="9847">MDDTVIYVTEAKRNDLNQDIDQSTVQARLGTKKTSINLRPPRPRPEELPINKKLVNHVDLIEPVKELFGQNQVDFLISRSIHRNE</sequence>